<protein>
    <recommendedName>
        <fullName evidence="3">Methyltransferase domain-containing protein</fullName>
    </recommendedName>
</protein>
<sequence length="207" mass="22489">MSDDNADLTILATQTREIYERNADKFVAQRSKSNIEAAWLDRFLGLLPPAPAILDMGCGAGLPIAAHLLNQGAQVTGIDASPKLIAMAQQNLPQGSWHLADMRAMDMPEKFDGIVGWNSFFHLTKTEQRTLSPQLAGHLKPKGALLLTVGPQEGEVVGQVGDDPIYHASLSPDEYKDRLAACHMSVVDFVPEDPDCFGLTLLLAQKN</sequence>
<dbReference type="EMBL" id="CP021330">
    <property type="protein sequence ID" value="AVX03007.1"/>
    <property type="molecule type" value="Genomic_DNA"/>
</dbReference>
<dbReference type="InterPro" id="IPR029063">
    <property type="entry name" value="SAM-dependent_MTases_sf"/>
</dbReference>
<name>A0A2R4MAD9_9HYPH</name>
<evidence type="ECO:0000313" key="4">
    <source>
        <dbReference type="EMBL" id="AVX03007.1"/>
    </source>
</evidence>
<dbReference type="GO" id="GO:0008168">
    <property type="term" value="F:methyltransferase activity"/>
    <property type="evidence" value="ECO:0007669"/>
    <property type="project" value="UniProtKB-KW"/>
</dbReference>
<dbReference type="AlphaFoldDB" id="A0A2R4MAD9"/>
<keyword evidence="1" id="KW-0489">Methyltransferase</keyword>
<gene>
    <name evidence="4" type="ORF">MXMO3_00461</name>
</gene>
<dbReference type="PANTHER" id="PTHR43861">
    <property type="entry name" value="TRANS-ACONITATE 2-METHYLTRANSFERASE-RELATED"/>
    <property type="match status" value="1"/>
</dbReference>
<dbReference type="KEGG" id="mmyr:MXMO3_00461"/>
<feature type="domain" description="Methyltransferase" evidence="3">
    <location>
        <begin position="53"/>
        <end position="143"/>
    </location>
</feature>
<keyword evidence="5" id="KW-1185">Reference proteome</keyword>
<keyword evidence="2" id="KW-0808">Transferase</keyword>
<accession>A0A2R4MAD9</accession>
<evidence type="ECO:0000313" key="5">
    <source>
        <dbReference type="Proteomes" id="UP000258927"/>
    </source>
</evidence>
<dbReference type="PANTHER" id="PTHR43861:SF1">
    <property type="entry name" value="TRANS-ACONITATE 2-METHYLTRANSFERASE"/>
    <property type="match status" value="1"/>
</dbReference>
<dbReference type="RefSeq" id="WP_117394812.1">
    <property type="nucleotide sequence ID" value="NZ_CP021330.1"/>
</dbReference>
<proteinExistence type="predicted"/>
<evidence type="ECO:0000256" key="1">
    <source>
        <dbReference type="ARBA" id="ARBA00022603"/>
    </source>
</evidence>
<organism evidence="4 5">
    <name type="scientific">Maritalea myrionectae</name>
    <dbReference type="NCBI Taxonomy" id="454601"/>
    <lineage>
        <taxon>Bacteria</taxon>
        <taxon>Pseudomonadati</taxon>
        <taxon>Pseudomonadota</taxon>
        <taxon>Alphaproteobacteria</taxon>
        <taxon>Hyphomicrobiales</taxon>
        <taxon>Devosiaceae</taxon>
        <taxon>Maritalea</taxon>
    </lineage>
</organism>
<dbReference type="Gene3D" id="3.40.50.150">
    <property type="entry name" value="Vaccinia Virus protein VP39"/>
    <property type="match status" value="1"/>
</dbReference>
<reference evidence="4 5" key="1">
    <citation type="submission" date="2017-05" db="EMBL/GenBank/DDBJ databases">
        <title>Genome Analysis of Maritalea myrionectae HL2708#5.</title>
        <authorList>
            <consortium name="Cotde Inc.-PKNU"/>
            <person name="Jang D."/>
            <person name="Oh H.-M."/>
        </authorList>
    </citation>
    <scope>NUCLEOTIDE SEQUENCE [LARGE SCALE GENOMIC DNA]</scope>
    <source>
        <strain evidence="4 5">HL2708#5</strain>
    </source>
</reference>
<dbReference type="InterPro" id="IPR041698">
    <property type="entry name" value="Methyltransf_25"/>
</dbReference>
<dbReference type="Pfam" id="PF13649">
    <property type="entry name" value="Methyltransf_25"/>
    <property type="match status" value="1"/>
</dbReference>
<dbReference type="STRING" id="1122213.GCA_000423365_03172"/>
<evidence type="ECO:0000256" key="2">
    <source>
        <dbReference type="ARBA" id="ARBA00022679"/>
    </source>
</evidence>
<dbReference type="SUPFAM" id="SSF53335">
    <property type="entry name" value="S-adenosyl-L-methionine-dependent methyltransferases"/>
    <property type="match status" value="1"/>
</dbReference>
<evidence type="ECO:0000259" key="3">
    <source>
        <dbReference type="Pfam" id="PF13649"/>
    </source>
</evidence>
<dbReference type="CDD" id="cd02440">
    <property type="entry name" value="AdoMet_MTases"/>
    <property type="match status" value="1"/>
</dbReference>
<dbReference type="Proteomes" id="UP000258927">
    <property type="component" value="Chromosome"/>
</dbReference>
<dbReference type="GO" id="GO:0032259">
    <property type="term" value="P:methylation"/>
    <property type="evidence" value="ECO:0007669"/>
    <property type="project" value="UniProtKB-KW"/>
</dbReference>